<dbReference type="Proteomes" id="UP000238164">
    <property type="component" value="Chromosome 1"/>
</dbReference>
<organism evidence="1 2">
    <name type="scientific">Micropruina glycogenica</name>
    <dbReference type="NCBI Taxonomy" id="75385"/>
    <lineage>
        <taxon>Bacteria</taxon>
        <taxon>Bacillati</taxon>
        <taxon>Actinomycetota</taxon>
        <taxon>Actinomycetes</taxon>
        <taxon>Propionibacteriales</taxon>
        <taxon>Nocardioidaceae</taxon>
        <taxon>Micropruina</taxon>
    </lineage>
</organism>
<proteinExistence type="predicted"/>
<dbReference type="EMBL" id="LT985188">
    <property type="protein sequence ID" value="SPD87015.1"/>
    <property type="molecule type" value="Genomic_DNA"/>
</dbReference>
<sequence length="44" mass="4976">MLAERMATDGSHPQQAWNRAWHYPDAALAPVLFRLRTARAGTHC</sequence>
<accession>A0A2N9JFX3</accession>
<keyword evidence="2" id="KW-1185">Reference proteome</keyword>
<evidence type="ECO:0000313" key="1">
    <source>
        <dbReference type="EMBL" id="SPD87015.1"/>
    </source>
</evidence>
<dbReference type="AlphaFoldDB" id="A0A2N9JFX3"/>
<dbReference type="KEGG" id="mgg:MPLG2_1985"/>
<protein>
    <submittedName>
        <fullName evidence="1">Uncharacterized protein</fullName>
    </submittedName>
</protein>
<name>A0A2N9JFX3_9ACTN</name>
<reference evidence="1 2" key="1">
    <citation type="submission" date="2018-02" db="EMBL/GenBank/DDBJ databases">
        <authorList>
            <person name="Cohen D.B."/>
            <person name="Kent A.D."/>
        </authorList>
    </citation>
    <scope>NUCLEOTIDE SEQUENCE [LARGE SCALE GENOMIC DNA]</scope>
    <source>
        <strain evidence="1">1</strain>
    </source>
</reference>
<evidence type="ECO:0000313" key="2">
    <source>
        <dbReference type="Proteomes" id="UP000238164"/>
    </source>
</evidence>
<gene>
    <name evidence="1" type="ORF">MPLG2_1985</name>
</gene>